<dbReference type="PANTHER" id="PTHR12561:SF3">
    <property type="entry name" value="LIPOYLTRANSFERASE 1, MITOCHONDRIAL"/>
    <property type="match status" value="1"/>
</dbReference>
<keyword evidence="7" id="KW-1185">Reference proteome</keyword>
<sequence>MLFLRHNLIATTYPLRSLTRRLSSKVPFDINDTDDKYKELNTMYSDMFTPSNPSHQPHTSEPAKKARTLSEEIAELNNEIDSVYHVNKPGISAEELESHVKSPGKFILKSISNNPYYNLALENYLFRNTPLKATGNGEPFTSQRLLFYINRPCAVIGKNQTVWQEVYLHELEKRGYDLLRRLSGGGTVIHDLGNVNYSYITSRNQFDSSFFNKLIIRWLLNYDPSLPIELNKRGDILFDQKKCSGSAYKIASGKAYHHGTMLINSDLNKFHGLLKPHTKEGVHWETPSVGSVRSDISTIGLDSADDFIDICVDGFQTEFGDKTGERVPVYLCDEVTSVNEDIRTTMETLQSDAWKYRSGPKFNVKFDESGAVIHVEKGIITYSNMQDLVGMPFKSIWQDAIVRQSIYTGKF</sequence>
<dbReference type="Gene3D" id="3.30.930.10">
    <property type="entry name" value="Bira Bifunctional Protein, Domain 2"/>
    <property type="match status" value="1"/>
</dbReference>
<dbReference type="Pfam" id="PF21948">
    <property type="entry name" value="LplA-B_cat"/>
    <property type="match status" value="1"/>
</dbReference>
<dbReference type="GO" id="GO:0009249">
    <property type="term" value="P:protein lipoylation"/>
    <property type="evidence" value="ECO:0007669"/>
    <property type="project" value="InterPro"/>
</dbReference>
<comment type="pathway">
    <text evidence="2">Protein modification; protein lipoylation via exogenous pathway; protein N(6)-(lipoyl)lysine from lipoate: step 2/2.</text>
</comment>
<dbReference type="GO" id="GO:0005739">
    <property type="term" value="C:mitochondrion"/>
    <property type="evidence" value="ECO:0007669"/>
    <property type="project" value="TreeGrafter"/>
</dbReference>
<comment type="similarity">
    <text evidence="3">Belongs to the LplA family.</text>
</comment>
<comment type="caution">
    <text evidence="6">The sequence shown here is derived from an EMBL/GenBank/DDBJ whole genome shotgun (WGS) entry which is preliminary data.</text>
</comment>
<dbReference type="EMBL" id="BTGD01000010">
    <property type="protein sequence ID" value="GMM56701.1"/>
    <property type="molecule type" value="Genomic_DNA"/>
</dbReference>
<protein>
    <recommendedName>
        <fullName evidence="4">Putative lipoate-protein ligase A</fullName>
    </recommendedName>
</protein>
<evidence type="ECO:0000256" key="2">
    <source>
        <dbReference type="ARBA" id="ARBA00005085"/>
    </source>
</evidence>
<dbReference type="NCBIfam" id="TIGR00545">
    <property type="entry name" value="lipoyltrans"/>
    <property type="match status" value="1"/>
</dbReference>
<dbReference type="InterPro" id="IPR045864">
    <property type="entry name" value="aa-tRNA-synth_II/BPL/LPL"/>
</dbReference>
<dbReference type="SUPFAM" id="SSF55681">
    <property type="entry name" value="Class II aaRS and biotin synthetases"/>
    <property type="match status" value="1"/>
</dbReference>
<dbReference type="InterPro" id="IPR004562">
    <property type="entry name" value="LipoylTrfase_LipoateP_Ligase"/>
</dbReference>
<gene>
    <name evidence="6" type="ORF">DAKH74_033170</name>
</gene>
<evidence type="ECO:0000259" key="5">
    <source>
        <dbReference type="PROSITE" id="PS51733"/>
    </source>
</evidence>
<keyword evidence="6" id="KW-0436">Ligase</keyword>
<dbReference type="AlphaFoldDB" id="A0AAV5RZ65"/>
<proteinExistence type="inferred from homology"/>
<dbReference type="CDD" id="cd16443">
    <property type="entry name" value="LplA"/>
    <property type="match status" value="1"/>
</dbReference>
<dbReference type="InterPro" id="IPR004143">
    <property type="entry name" value="BPL_LPL_catalytic"/>
</dbReference>
<organism evidence="6 7">
    <name type="scientific">Maudiozyma humilis</name>
    <name type="common">Sour dough yeast</name>
    <name type="synonym">Kazachstania humilis</name>
    <dbReference type="NCBI Taxonomy" id="51915"/>
    <lineage>
        <taxon>Eukaryota</taxon>
        <taxon>Fungi</taxon>
        <taxon>Dikarya</taxon>
        <taxon>Ascomycota</taxon>
        <taxon>Saccharomycotina</taxon>
        <taxon>Saccharomycetes</taxon>
        <taxon>Saccharomycetales</taxon>
        <taxon>Saccharomycetaceae</taxon>
        <taxon>Maudiozyma</taxon>
    </lineage>
</organism>
<dbReference type="GO" id="GO:0017118">
    <property type="term" value="F:lipoyltransferase activity"/>
    <property type="evidence" value="ECO:0007669"/>
    <property type="project" value="TreeGrafter"/>
</dbReference>
<evidence type="ECO:0000256" key="4">
    <source>
        <dbReference type="ARBA" id="ARBA00015925"/>
    </source>
</evidence>
<evidence type="ECO:0000256" key="1">
    <source>
        <dbReference type="ARBA" id="ARBA00003253"/>
    </source>
</evidence>
<feature type="domain" description="BPL/LPL catalytic" evidence="5">
    <location>
        <begin position="139"/>
        <end position="323"/>
    </location>
</feature>
<evidence type="ECO:0000313" key="6">
    <source>
        <dbReference type="EMBL" id="GMM56701.1"/>
    </source>
</evidence>
<evidence type="ECO:0000256" key="3">
    <source>
        <dbReference type="ARBA" id="ARBA00008242"/>
    </source>
</evidence>
<reference evidence="6 7" key="1">
    <citation type="journal article" date="2023" name="Elife">
        <title>Identification of key yeast species and microbe-microbe interactions impacting larval growth of Drosophila in the wild.</title>
        <authorList>
            <person name="Mure A."/>
            <person name="Sugiura Y."/>
            <person name="Maeda R."/>
            <person name="Honda K."/>
            <person name="Sakurai N."/>
            <person name="Takahashi Y."/>
            <person name="Watada M."/>
            <person name="Katoh T."/>
            <person name="Gotoh A."/>
            <person name="Gotoh Y."/>
            <person name="Taniguchi I."/>
            <person name="Nakamura K."/>
            <person name="Hayashi T."/>
            <person name="Katayama T."/>
            <person name="Uemura T."/>
            <person name="Hattori Y."/>
        </authorList>
    </citation>
    <scope>NUCLEOTIDE SEQUENCE [LARGE SCALE GENOMIC DNA]</scope>
    <source>
        <strain evidence="6 7">KH-74</strain>
    </source>
</reference>
<dbReference type="PROSITE" id="PS51733">
    <property type="entry name" value="BPL_LPL_CATALYTIC"/>
    <property type="match status" value="1"/>
</dbReference>
<dbReference type="Proteomes" id="UP001377567">
    <property type="component" value="Unassembled WGS sequence"/>
</dbReference>
<accession>A0AAV5RZ65</accession>
<name>A0AAV5RZ65_MAUHU</name>
<dbReference type="PANTHER" id="PTHR12561">
    <property type="entry name" value="LIPOATE-PROTEIN LIGASE"/>
    <property type="match status" value="1"/>
</dbReference>
<evidence type="ECO:0000313" key="7">
    <source>
        <dbReference type="Proteomes" id="UP001377567"/>
    </source>
</evidence>
<dbReference type="GO" id="GO:0016874">
    <property type="term" value="F:ligase activity"/>
    <property type="evidence" value="ECO:0007669"/>
    <property type="project" value="UniProtKB-KW"/>
</dbReference>
<comment type="function">
    <text evidence="1">Catalyzes both the ATP-dependent activation of exogenously supplied lipoate to lipoyl-AMP and the transfer of the activated lipoyl onto the lipoyl domains of lipoate-dependent enzymes.</text>
</comment>